<evidence type="ECO:0008006" key="4">
    <source>
        <dbReference type="Google" id="ProtNLM"/>
    </source>
</evidence>
<organism evidence="2 3">
    <name type="scientific">Cuscuta campestris</name>
    <dbReference type="NCBI Taxonomy" id="132261"/>
    <lineage>
        <taxon>Eukaryota</taxon>
        <taxon>Viridiplantae</taxon>
        <taxon>Streptophyta</taxon>
        <taxon>Embryophyta</taxon>
        <taxon>Tracheophyta</taxon>
        <taxon>Spermatophyta</taxon>
        <taxon>Magnoliopsida</taxon>
        <taxon>eudicotyledons</taxon>
        <taxon>Gunneridae</taxon>
        <taxon>Pentapetalae</taxon>
        <taxon>asterids</taxon>
        <taxon>lamiids</taxon>
        <taxon>Solanales</taxon>
        <taxon>Convolvulaceae</taxon>
        <taxon>Cuscuteae</taxon>
        <taxon>Cuscuta</taxon>
        <taxon>Cuscuta subgen. Grammica</taxon>
        <taxon>Cuscuta sect. Cleistogrammica</taxon>
    </lineage>
</organism>
<reference evidence="2 3" key="1">
    <citation type="submission" date="2018-04" db="EMBL/GenBank/DDBJ databases">
        <authorList>
            <person name="Vogel A."/>
        </authorList>
    </citation>
    <scope>NUCLEOTIDE SEQUENCE [LARGE SCALE GENOMIC DNA]</scope>
</reference>
<feature type="region of interest" description="Disordered" evidence="1">
    <location>
        <begin position="81"/>
        <end position="105"/>
    </location>
</feature>
<keyword evidence="3" id="KW-1185">Reference proteome</keyword>
<accession>A0A484LPX2</accession>
<protein>
    <recommendedName>
        <fullName evidence="4">Amino acid transporter transmembrane domain-containing protein</fullName>
    </recommendedName>
</protein>
<proteinExistence type="predicted"/>
<name>A0A484LPX2_9ASTE</name>
<dbReference type="EMBL" id="OOIL02001788">
    <property type="protein sequence ID" value="VFQ78257.1"/>
    <property type="molecule type" value="Genomic_DNA"/>
</dbReference>
<evidence type="ECO:0000256" key="1">
    <source>
        <dbReference type="SAM" id="MobiDB-lite"/>
    </source>
</evidence>
<dbReference type="Proteomes" id="UP000595140">
    <property type="component" value="Unassembled WGS sequence"/>
</dbReference>
<dbReference type="OrthoDB" id="40134at2759"/>
<sequence>MKEATCVGIAVSSVFYALCGALGYAAFGIDAPGNLLTDDHAFYEPAAGVRQRLHRRAPRGGLPGVLPAGVRVRGGVVQEEVGRGRLGDEGGGVRALRRHGGGEPV</sequence>
<evidence type="ECO:0000313" key="3">
    <source>
        <dbReference type="Proteomes" id="UP000595140"/>
    </source>
</evidence>
<evidence type="ECO:0000313" key="2">
    <source>
        <dbReference type="EMBL" id="VFQ78257.1"/>
    </source>
</evidence>
<gene>
    <name evidence="2" type="ORF">CCAM_LOCUS20033</name>
</gene>
<dbReference type="AlphaFoldDB" id="A0A484LPX2"/>